<comment type="function">
    <text evidence="4">Catalyzes the transfer of a formyl group from 10-formyltetrahydrofolate to 5-phospho-ribosyl-glycinamide (GAR), producing 5-phospho-ribosyl-N-formylglycinamide (FGAR) and tetrahydrofolate.</text>
</comment>
<dbReference type="PANTHER" id="PTHR43369">
    <property type="entry name" value="PHOSPHORIBOSYLGLYCINAMIDE FORMYLTRANSFERASE"/>
    <property type="match status" value="1"/>
</dbReference>
<keyword evidence="2 4" id="KW-0808">Transferase</keyword>
<dbReference type="STRING" id="182217.HCW_07560"/>
<dbReference type="HAMAP" id="MF_01930">
    <property type="entry name" value="PurN"/>
    <property type="match status" value="1"/>
</dbReference>
<proteinExistence type="inferred from homology"/>
<evidence type="ECO:0000259" key="5">
    <source>
        <dbReference type="Pfam" id="PF00551"/>
    </source>
</evidence>
<evidence type="ECO:0000256" key="3">
    <source>
        <dbReference type="ARBA" id="ARBA00022755"/>
    </source>
</evidence>
<reference evidence="7" key="1">
    <citation type="submission" date="2012-04" db="EMBL/GenBank/DDBJ databases">
        <title>Complete genome sequence of Helicobacter cetorum strain MIT 00-7128.</title>
        <authorList>
            <person name="Kersulyte D."/>
            <person name="Berg D.E."/>
        </authorList>
    </citation>
    <scope>NUCLEOTIDE SEQUENCE [LARGE SCALE GENOMIC DNA]</scope>
    <source>
        <strain evidence="7">MIT 00-7128</strain>
    </source>
</reference>
<dbReference type="eggNOG" id="COG0299">
    <property type="taxonomic scope" value="Bacteria"/>
</dbReference>
<dbReference type="SUPFAM" id="SSF53328">
    <property type="entry name" value="Formyltransferase"/>
    <property type="match status" value="1"/>
</dbReference>
<evidence type="ECO:0000256" key="2">
    <source>
        <dbReference type="ARBA" id="ARBA00022679"/>
    </source>
</evidence>
<feature type="binding site" evidence="4">
    <location>
        <position position="73"/>
    </location>
    <ligand>
        <name>(6R)-10-formyltetrahydrofolate</name>
        <dbReference type="ChEBI" id="CHEBI:195366"/>
    </ligand>
</feature>
<dbReference type="GO" id="GO:0004644">
    <property type="term" value="F:phosphoribosylglycinamide formyltransferase activity"/>
    <property type="evidence" value="ECO:0007669"/>
    <property type="project" value="UniProtKB-UniRule"/>
</dbReference>
<dbReference type="PATRIC" id="fig|182217.3.peg.1604"/>
<feature type="binding site" evidence="4">
    <location>
        <begin position="98"/>
        <end position="101"/>
    </location>
    <ligand>
        <name>(6R)-10-formyltetrahydrofolate</name>
        <dbReference type="ChEBI" id="CHEBI:195366"/>
    </ligand>
</feature>
<dbReference type="InterPro" id="IPR004607">
    <property type="entry name" value="GART"/>
</dbReference>
<evidence type="ECO:0000256" key="4">
    <source>
        <dbReference type="HAMAP-Rule" id="MF_01930"/>
    </source>
</evidence>
<dbReference type="AlphaFoldDB" id="I0EPA1"/>
<evidence type="ECO:0000313" key="6">
    <source>
        <dbReference type="EMBL" id="AFI04770.1"/>
    </source>
</evidence>
<dbReference type="EMBL" id="CP003479">
    <property type="protein sequence ID" value="AFI04770.1"/>
    <property type="molecule type" value="Genomic_DNA"/>
</dbReference>
<comment type="pathway">
    <text evidence="1 4">Purine metabolism; IMP biosynthesis via de novo pathway; N(2)-formyl-N(1)-(5-phospho-D-ribosyl)glycinamide from N(1)-(5-phospho-D-ribosyl)glycinamide (10-formyl THF route): step 1/1.</text>
</comment>
<accession>I0EPA1</accession>
<name>I0EPA1_HELC0</name>
<feature type="site" description="Raises pKa of active site His" evidence="4">
    <location>
        <position position="151"/>
    </location>
</feature>
<dbReference type="Gene3D" id="3.40.50.170">
    <property type="entry name" value="Formyl transferase, N-terminal domain"/>
    <property type="match status" value="1"/>
</dbReference>
<organism evidence="6 7">
    <name type="scientific">Helicobacter cetorum (strain ATCC BAA-429 / MIT 00-7128)</name>
    <dbReference type="NCBI Taxonomy" id="182217"/>
    <lineage>
        <taxon>Bacteria</taxon>
        <taxon>Pseudomonadati</taxon>
        <taxon>Campylobacterota</taxon>
        <taxon>Epsilonproteobacteria</taxon>
        <taxon>Campylobacterales</taxon>
        <taxon>Helicobacteraceae</taxon>
        <taxon>Helicobacter</taxon>
    </lineage>
</organism>
<dbReference type="RefSeq" id="WP_014661637.1">
    <property type="nucleotide sequence ID" value="NC_017737.1"/>
</dbReference>
<gene>
    <name evidence="4" type="primary">purN</name>
    <name evidence="6" type="ordered locus">HCW_07560</name>
</gene>
<dbReference type="Pfam" id="PF00551">
    <property type="entry name" value="Formyl_trans_N"/>
    <property type="match status" value="1"/>
</dbReference>
<keyword evidence="3 4" id="KW-0658">Purine biosynthesis</keyword>
<feature type="binding site" evidence="4">
    <location>
        <begin position="12"/>
        <end position="14"/>
    </location>
    <ligand>
        <name>N(1)-(5-phospho-beta-D-ribosyl)glycinamide</name>
        <dbReference type="ChEBI" id="CHEBI:143788"/>
    </ligand>
</feature>
<feature type="binding site" evidence="4">
    <location>
        <position position="113"/>
    </location>
    <ligand>
        <name>(6R)-10-formyltetrahydrofolate</name>
        <dbReference type="ChEBI" id="CHEBI:195366"/>
    </ligand>
</feature>
<dbReference type="GO" id="GO:0006189">
    <property type="term" value="P:'de novo' IMP biosynthetic process"/>
    <property type="evidence" value="ECO:0007669"/>
    <property type="project" value="UniProtKB-UniRule"/>
</dbReference>
<comment type="similarity">
    <text evidence="4">Belongs to the GART family.</text>
</comment>
<dbReference type="GO" id="GO:0005737">
    <property type="term" value="C:cytoplasm"/>
    <property type="evidence" value="ECO:0007669"/>
    <property type="project" value="TreeGrafter"/>
</dbReference>
<dbReference type="InterPro" id="IPR036477">
    <property type="entry name" value="Formyl_transf_N_sf"/>
</dbReference>
<dbReference type="HOGENOM" id="CLU_038395_1_3_7"/>
<dbReference type="CDD" id="cd08645">
    <property type="entry name" value="FMT_core_GART"/>
    <property type="match status" value="1"/>
</dbReference>
<keyword evidence="7" id="KW-1185">Reference proteome</keyword>
<feature type="domain" description="Formyl transferase N-terminal" evidence="5">
    <location>
        <begin position="4"/>
        <end position="188"/>
    </location>
</feature>
<sequence length="195" mass="22123">MKSLVVLFSNNGSNLEALANNLHNQYFKDAYNNRIKVQISMCISNNAKAYGLKRCKALGLPYQVLEHNYFASRLDYEKALLKLLEPYACDLVILAGFMRILSEYFLQAKTCLNIHPSLLPLYKGLHALERSFKGAECYAGVSVHYVSKELDSGKIILQESFEKSAFQTLESFKTKVHAIEHRVYTQAVLKVLGLH</sequence>
<dbReference type="KEGG" id="hce:HCW_07560"/>
<dbReference type="EC" id="2.1.2.2" evidence="4"/>
<dbReference type="UniPathway" id="UPA00074">
    <property type="reaction ID" value="UER00126"/>
</dbReference>
<comment type="catalytic activity">
    <reaction evidence="4">
        <text>N(1)-(5-phospho-beta-D-ribosyl)glycinamide + (6R)-10-formyltetrahydrofolate = N(2)-formyl-N(1)-(5-phospho-beta-D-ribosyl)glycinamide + (6S)-5,6,7,8-tetrahydrofolate + H(+)</text>
        <dbReference type="Rhea" id="RHEA:15053"/>
        <dbReference type="ChEBI" id="CHEBI:15378"/>
        <dbReference type="ChEBI" id="CHEBI:57453"/>
        <dbReference type="ChEBI" id="CHEBI:143788"/>
        <dbReference type="ChEBI" id="CHEBI:147286"/>
        <dbReference type="ChEBI" id="CHEBI:195366"/>
        <dbReference type="EC" id="2.1.2.2"/>
    </reaction>
</comment>
<feature type="active site" description="Proton donor" evidence="4">
    <location>
        <position position="115"/>
    </location>
</feature>
<dbReference type="PANTHER" id="PTHR43369:SF2">
    <property type="entry name" value="PHOSPHORIBOSYLGLYCINAMIDE FORMYLTRANSFERASE"/>
    <property type="match status" value="1"/>
</dbReference>
<dbReference type="InterPro" id="IPR002376">
    <property type="entry name" value="Formyl_transf_N"/>
</dbReference>
<dbReference type="Proteomes" id="UP000005010">
    <property type="component" value="Chromosome"/>
</dbReference>
<dbReference type="NCBIfam" id="TIGR00639">
    <property type="entry name" value="PurN"/>
    <property type="match status" value="1"/>
</dbReference>
<evidence type="ECO:0000313" key="7">
    <source>
        <dbReference type="Proteomes" id="UP000005010"/>
    </source>
</evidence>
<protein>
    <recommendedName>
        <fullName evidence="4">Phosphoribosylglycinamide formyltransferase</fullName>
        <ecNumber evidence="4">2.1.2.2</ecNumber>
    </recommendedName>
    <alternativeName>
        <fullName evidence="4">5'-phosphoribosylglycinamide transformylase</fullName>
    </alternativeName>
    <alternativeName>
        <fullName evidence="4">GAR transformylase</fullName>
        <shortName evidence="4">GART</shortName>
    </alternativeName>
</protein>
<evidence type="ECO:0000256" key="1">
    <source>
        <dbReference type="ARBA" id="ARBA00005054"/>
    </source>
</evidence>